<evidence type="ECO:0000256" key="9">
    <source>
        <dbReference type="ARBA" id="ARBA00023136"/>
    </source>
</evidence>
<feature type="compositionally biased region" description="Basic and acidic residues" evidence="10">
    <location>
        <begin position="112"/>
        <end position="125"/>
    </location>
</feature>
<evidence type="ECO:0000256" key="8">
    <source>
        <dbReference type="ARBA" id="ARBA00022989"/>
    </source>
</evidence>
<dbReference type="GO" id="GO:0015031">
    <property type="term" value="P:protein transport"/>
    <property type="evidence" value="ECO:0007669"/>
    <property type="project" value="UniProtKB-KW"/>
</dbReference>
<keyword evidence="5" id="KW-0997">Cell inner membrane</keyword>
<evidence type="ECO:0000256" key="7">
    <source>
        <dbReference type="ARBA" id="ARBA00022927"/>
    </source>
</evidence>
<evidence type="ECO:0000259" key="12">
    <source>
        <dbReference type="PROSITE" id="PS52015"/>
    </source>
</evidence>
<dbReference type="NCBIfam" id="TIGR01352">
    <property type="entry name" value="tonB_Cterm"/>
    <property type="match status" value="1"/>
</dbReference>
<sequence>MKYREAHFHWSIAFILSIMLHLAIFSYISAKESEKSTAISSHMLMVEFSDFPESMVVNISDLPIGLLKQQNYVQQAVQNVDNFDEPPIEQMLPEVSKTIEAVKPNIIAKTKKIGDSESKKQETKKKLNNKPRKAELLQQVEQSNVSSIEQSASSPPPMEGRQLTAPVSSLADKQGRTKNWQAIVLAHLAHNQGYPSMALAGGIEGVVRVKITVGREGQVNHIELHASSGYPILDDHALELIRHKSPFPPPFQEVIGNRNQLTINLPIAYNIKRYKRSIK</sequence>
<dbReference type="PANTHER" id="PTHR33446">
    <property type="entry name" value="PROTEIN TONB-RELATED"/>
    <property type="match status" value="1"/>
</dbReference>
<dbReference type="RefSeq" id="WP_132501984.1">
    <property type="nucleotide sequence ID" value="NZ_LVXA01000001.1"/>
</dbReference>
<dbReference type="InterPro" id="IPR037682">
    <property type="entry name" value="TonB_C"/>
</dbReference>
<evidence type="ECO:0000313" key="13">
    <source>
        <dbReference type="EMBL" id="TCP15903.1"/>
    </source>
</evidence>
<comment type="caution">
    <text evidence="13">The sequence shown here is derived from an EMBL/GenBank/DDBJ whole genome shotgun (WGS) entry which is preliminary data.</text>
</comment>
<keyword evidence="4" id="KW-1003">Cell membrane</keyword>
<dbReference type="Gene3D" id="3.30.1150.10">
    <property type="match status" value="1"/>
</dbReference>
<dbReference type="InterPro" id="IPR006260">
    <property type="entry name" value="TonB/TolA_C"/>
</dbReference>
<dbReference type="GO" id="GO:0098797">
    <property type="term" value="C:plasma membrane protein complex"/>
    <property type="evidence" value="ECO:0007669"/>
    <property type="project" value="TreeGrafter"/>
</dbReference>
<organism evidence="13 14">
    <name type="scientific">Nicoletella semolina</name>
    <dbReference type="NCBI Taxonomy" id="271160"/>
    <lineage>
        <taxon>Bacteria</taxon>
        <taxon>Pseudomonadati</taxon>
        <taxon>Pseudomonadota</taxon>
        <taxon>Gammaproteobacteria</taxon>
        <taxon>Pasteurellales</taxon>
        <taxon>Pasteurellaceae</taxon>
        <taxon>Nicoletella</taxon>
    </lineage>
</organism>
<evidence type="ECO:0000256" key="10">
    <source>
        <dbReference type="SAM" id="MobiDB-lite"/>
    </source>
</evidence>
<dbReference type="AlphaFoldDB" id="A0A4R2N500"/>
<evidence type="ECO:0000313" key="14">
    <source>
        <dbReference type="Proteomes" id="UP000295537"/>
    </source>
</evidence>
<keyword evidence="7" id="KW-0653">Protein transport</keyword>
<gene>
    <name evidence="13" type="ORF">EV693_11619</name>
</gene>
<comment type="similarity">
    <text evidence="2">Belongs to the TonB family.</text>
</comment>
<keyword evidence="14" id="KW-1185">Reference proteome</keyword>
<dbReference type="SUPFAM" id="SSF74653">
    <property type="entry name" value="TolA/TonB C-terminal domain"/>
    <property type="match status" value="1"/>
</dbReference>
<evidence type="ECO:0000256" key="3">
    <source>
        <dbReference type="ARBA" id="ARBA00022448"/>
    </source>
</evidence>
<evidence type="ECO:0000256" key="1">
    <source>
        <dbReference type="ARBA" id="ARBA00004383"/>
    </source>
</evidence>
<dbReference type="PANTHER" id="PTHR33446:SF2">
    <property type="entry name" value="PROTEIN TONB"/>
    <property type="match status" value="1"/>
</dbReference>
<evidence type="ECO:0000256" key="11">
    <source>
        <dbReference type="SAM" id="Phobius"/>
    </source>
</evidence>
<keyword evidence="6 11" id="KW-0812">Transmembrane</keyword>
<dbReference type="EMBL" id="SLXJ01000016">
    <property type="protein sequence ID" value="TCP15903.1"/>
    <property type="molecule type" value="Genomic_DNA"/>
</dbReference>
<comment type="subcellular location">
    <subcellularLocation>
        <location evidence="1">Cell inner membrane</location>
        <topology evidence="1">Single-pass membrane protein</topology>
        <orientation evidence="1">Periplasmic side</orientation>
    </subcellularLocation>
</comment>
<dbReference type="PROSITE" id="PS52015">
    <property type="entry name" value="TONB_CTD"/>
    <property type="match status" value="1"/>
</dbReference>
<evidence type="ECO:0000256" key="5">
    <source>
        <dbReference type="ARBA" id="ARBA00022519"/>
    </source>
</evidence>
<dbReference type="GO" id="GO:0055085">
    <property type="term" value="P:transmembrane transport"/>
    <property type="evidence" value="ECO:0007669"/>
    <property type="project" value="InterPro"/>
</dbReference>
<feature type="region of interest" description="Disordered" evidence="10">
    <location>
        <begin position="110"/>
        <end position="169"/>
    </location>
</feature>
<feature type="transmembrane region" description="Helical" evidence="11">
    <location>
        <begin position="12"/>
        <end position="30"/>
    </location>
</feature>
<dbReference type="GO" id="GO:0031992">
    <property type="term" value="F:energy transducer activity"/>
    <property type="evidence" value="ECO:0007669"/>
    <property type="project" value="TreeGrafter"/>
</dbReference>
<feature type="compositionally biased region" description="Polar residues" evidence="10">
    <location>
        <begin position="139"/>
        <end position="153"/>
    </location>
</feature>
<reference evidence="13 14" key="1">
    <citation type="submission" date="2019-03" db="EMBL/GenBank/DDBJ databases">
        <title>Genomic Encyclopedia of Type Strains, Phase IV (KMG-IV): sequencing the most valuable type-strain genomes for metagenomic binning, comparative biology and taxonomic classification.</title>
        <authorList>
            <person name="Goeker M."/>
        </authorList>
    </citation>
    <scope>NUCLEOTIDE SEQUENCE [LARGE SCALE GENOMIC DNA]</scope>
    <source>
        <strain evidence="13 14">DSM 16380</strain>
    </source>
</reference>
<protein>
    <submittedName>
        <fullName evidence="13">Outer membrane transport energization protein TonB</fullName>
    </submittedName>
</protein>
<dbReference type="Pfam" id="PF03544">
    <property type="entry name" value="TonB_C"/>
    <property type="match status" value="1"/>
</dbReference>
<name>A0A4R2N500_9PAST</name>
<feature type="domain" description="TonB C-terminal" evidence="12">
    <location>
        <begin position="179"/>
        <end position="278"/>
    </location>
</feature>
<evidence type="ECO:0000256" key="2">
    <source>
        <dbReference type="ARBA" id="ARBA00006555"/>
    </source>
</evidence>
<evidence type="ECO:0000256" key="4">
    <source>
        <dbReference type="ARBA" id="ARBA00022475"/>
    </source>
</evidence>
<dbReference type="InterPro" id="IPR051045">
    <property type="entry name" value="TonB-dependent_transducer"/>
</dbReference>
<keyword evidence="3" id="KW-0813">Transport</keyword>
<dbReference type="Proteomes" id="UP000295537">
    <property type="component" value="Unassembled WGS sequence"/>
</dbReference>
<keyword evidence="9 11" id="KW-0472">Membrane</keyword>
<keyword evidence="8 11" id="KW-1133">Transmembrane helix</keyword>
<accession>A0A4R2N500</accession>
<evidence type="ECO:0000256" key="6">
    <source>
        <dbReference type="ARBA" id="ARBA00022692"/>
    </source>
</evidence>
<proteinExistence type="inferred from homology"/>
<dbReference type="OrthoDB" id="8703302at2"/>